<dbReference type="EMBL" id="FQZN01000012">
    <property type="protein sequence ID" value="SHI97912.1"/>
    <property type="molecule type" value="Genomic_DNA"/>
</dbReference>
<dbReference type="Proteomes" id="UP000184192">
    <property type="component" value="Unassembled WGS sequence"/>
</dbReference>
<evidence type="ECO:0000313" key="3">
    <source>
        <dbReference type="Proteomes" id="UP000184192"/>
    </source>
</evidence>
<sequence>MKPKTKLQKQVVELSNQLPPLTEAQREYPYKHLFKNTGYYWKKGEVWCQCCGHVDEVLKPSLAVSIGVGTHICPQCGESLVLEHWNQSNRRYSNEKRIYSIIQPYKGWMVIRSFDVQRNNTKGTAVKFFMSEIYQNWISEDGKEVILGKQYTRSPFHFTWNYDSEMDVKFHNHKASGYYEMQDVFDVSDNYFYPVVRVTPILKRNGWTNKLLKLRVSVIDVIRQLLSNPVAETMVKTGQLSVFRHMLLKGQYTIPYAHALNICNRNGYIIDDASIWFDYMDMLAYFNMDTHNARYVCPRDLKAEHDKLMKRKRRIENKRKLEERLKEAAQWEEEYKKEKGRFFGLCINAEDIIITVLQSVSEFVEEAEIMHHCVYSNQYFKNKNSLILSAKDKEGKHLETVELNLATMQVVQSRGVCNKNTEYHNRIIGLVKQNIGLIRKKVAS</sequence>
<dbReference type="Pfam" id="PF14284">
    <property type="entry name" value="PcfJ"/>
    <property type="match status" value="1"/>
</dbReference>
<accession>A0A1M6FJV9</accession>
<dbReference type="InterPro" id="IPR025586">
    <property type="entry name" value="PcfJ"/>
</dbReference>
<dbReference type="RefSeq" id="WP_025831326.1">
    <property type="nucleotide sequence ID" value="NZ_FQZN01000012.1"/>
</dbReference>
<dbReference type="eggNOG" id="ENOG502Z9FZ">
    <property type="taxonomic scope" value="Bacteria"/>
</dbReference>
<dbReference type="AlphaFoldDB" id="A0A1M6FJV9"/>
<organism evidence="2 3">
    <name type="scientific">Bacteroides stercorirosoris</name>
    <dbReference type="NCBI Taxonomy" id="871324"/>
    <lineage>
        <taxon>Bacteria</taxon>
        <taxon>Pseudomonadati</taxon>
        <taxon>Bacteroidota</taxon>
        <taxon>Bacteroidia</taxon>
        <taxon>Bacteroidales</taxon>
        <taxon>Bacteroidaceae</taxon>
        <taxon>Bacteroides</taxon>
    </lineage>
</organism>
<keyword evidence="1" id="KW-0175">Coiled coil</keyword>
<proteinExistence type="predicted"/>
<reference evidence="3" key="1">
    <citation type="submission" date="2016-11" db="EMBL/GenBank/DDBJ databases">
        <authorList>
            <person name="Varghese N."/>
            <person name="Submissions S."/>
        </authorList>
    </citation>
    <scope>NUCLEOTIDE SEQUENCE [LARGE SCALE GENOMIC DNA]</scope>
    <source>
        <strain evidence="3">DSM 26884</strain>
    </source>
</reference>
<name>A0A1M6FJV9_9BACE</name>
<gene>
    <name evidence="2" type="ORF">SAMN05444350_11269</name>
</gene>
<protein>
    <submittedName>
        <fullName evidence="2">PcfJ-like protein</fullName>
    </submittedName>
</protein>
<keyword evidence="3" id="KW-1185">Reference proteome</keyword>
<evidence type="ECO:0000313" key="2">
    <source>
        <dbReference type="EMBL" id="SHI97912.1"/>
    </source>
</evidence>
<evidence type="ECO:0000256" key="1">
    <source>
        <dbReference type="SAM" id="Coils"/>
    </source>
</evidence>
<feature type="coiled-coil region" evidence="1">
    <location>
        <begin position="305"/>
        <end position="341"/>
    </location>
</feature>
<dbReference type="GeneID" id="92712290"/>